<dbReference type="Proteomes" id="UP000807353">
    <property type="component" value="Unassembled WGS sequence"/>
</dbReference>
<gene>
    <name evidence="4" type="ORF">BDZ94DRAFT_1266720</name>
</gene>
<comment type="similarity">
    <text evidence="1">Belongs to the PA28 family.</text>
</comment>
<dbReference type="PANTHER" id="PTHR10660:SF2">
    <property type="entry name" value="LD45860P"/>
    <property type="match status" value="1"/>
</dbReference>
<dbReference type="OrthoDB" id="6591885at2759"/>
<dbReference type="GO" id="GO:0008537">
    <property type="term" value="C:proteasome activator complex"/>
    <property type="evidence" value="ECO:0007669"/>
    <property type="project" value="InterPro"/>
</dbReference>
<dbReference type="Pfam" id="PF02252">
    <property type="entry name" value="PA28_C"/>
    <property type="match status" value="1"/>
</dbReference>
<protein>
    <submittedName>
        <fullName evidence="4">Proteasome activator pa28</fullName>
    </submittedName>
</protein>
<dbReference type="SUPFAM" id="SSF47216">
    <property type="entry name" value="Proteasome activator"/>
    <property type="match status" value="1"/>
</dbReference>
<evidence type="ECO:0000313" key="4">
    <source>
        <dbReference type="EMBL" id="KAF9460124.1"/>
    </source>
</evidence>
<dbReference type="GO" id="GO:2000045">
    <property type="term" value="P:regulation of G1/S transition of mitotic cell cycle"/>
    <property type="evidence" value="ECO:0007669"/>
    <property type="project" value="TreeGrafter"/>
</dbReference>
<accession>A0A9P5Y0L0</accession>
<dbReference type="AlphaFoldDB" id="A0A9P5Y0L0"/>
<comment type="caution">
    <text evidence="4">The sequence shown here is derived from an EMBL/GenBank/DDBJ whole genome shotgun (WGS) entry which is preliminary data.</text>
</comment>
<dbReference type="EMBL" id="MU150304">
    <property type="protein sequence ID" value="KAF9460124.1"/>
    <property type="molecule type" value="Genomic_DNA"/>
</dbReference>
<dbReference type="InterPro" id="IPR003186">
    <property type="entry name" value="PA28_C"/>
</dbReference>
<dbReference type="Gene3D" id="1.20.120.180">
    <property type="entry name" value="Proteasome activator pa28, C-terminal domain"/>
    <property type="match status" value="1"/>
</dbReference>
<dbReference type="GO" id="GO:0005737">
    <property type="term" value="C:cytoplasm"/>
    <property type="evidence" value="ECO:0007669"/>
    <property type="project" value="TreeGrafter"/>
</dbReference>
<evidence type="ECO:0000259" key="3">
    <source>
        <dbReference type="Pfam" id="PF02252"/>
    </source>
</evidence>
<dbReference type="PANTHER" id="PTHR10660">
    <property type="entry name" value="PROTEASOME REGULATOR PA28"/>
    <property type="match status" value="1"/>
</dbReference>
<evidence type="ECO:0000256" key="1">
    <source>
        <dbReference type="ARBA" id="ARBA00005883"/>
    </source>
</evidence>
<keyword evidence="5" id="KW-1185">Reference proteome</keyword>
<feature type="domain" description="Proteasome activator PA28 C-terminal" evidence="3">
    <location>
        <begin position="106"/>
        <end position="243"/>
    </location>
</feature>
<dbReference type="InterPro" id="IPR009077">
    <property type="entry name" value="Proteasome_activ_PA28"/>
</dbReference>
<organism evidence="4 5">
    <name type="scientific">Collybia nuda</name>
    <dbReference type="NCBI Taxonomy" id="64659"/>
    <lineage>
        <taxon>Eukaryota</taxon>
        <taxon>Fungi</taxon>
        <taxon>Dikarya</taxon>
        <taxon>Basidiomycota</taxon>
        <taxon>Agaricomycotina</taxon>
        <taxon>Agaricomycetes</taxon>
        <taxon>Agaricomycetidae</taxon>
        <taxon>Agaricales</taxon>
        <taxon>Tricholomatineae</taxon>
        <taxon>Clitocybaceae</taxon>
        <taxon>Collybia</taxon>
    </lineage>
</organism>
<dbReference type="GO" id="GO:0061136">
    <property type="term" value="P:regulation of proteasomal protein catabolic process"/>
    <property type="evidence" value="ECO:0007669"/>
    <property type="project" value="TreeGrafter"/>
</dbReference>
<reference evidence="4" key="1">
    <citation type="submission" date="2020-11" db="EMBL/GenBank/DDBJ databases">
        <authorList>
            <consortium name="DOE Joint Genome Institute"/>
            <person name="Ahrendt S."/>
            <person name="Riley R."/>
            <person name="Andreopoulos W."/>
            <person name="Labutti K."/>
            <person name="Pangilinan J."/>
            <person name="Ruiz-Duenas F.J."/>
            <person name="Barrasa J.M."/>
            <person name="Sanchez-Garcia M."/>
            <person name="Camarero S."/>
            <person name="Miyauchi S."/>
            <person name="Serrano A."/>
            <person name="Linde D."/>
            <person name="Babiker R."/>
            <person name="Drula E."/>
            <person name="Ayuso-Fernandez I."/>
            <person name="Pacheco R."/>
            <person name="Padilla G."/>
            <person name="Ferreira P."/>
            <person name="Barriuso J."/>
            <person name="Kellner H."/>
            <person name="Castanera R."/>
            <person name="Alfaro M."/>
            <person name="Ramirez L."/>
            <person name="Pisabarro A.G."/>
            <person name="Kuo A."/>
            <person name="Tritt A."/>
            <person name="Lipzen A."/>
            <person name="He G."/>
            <person name="Yan M."/>
            <person name="Ng V."/>
            <person name="Cullen D."/>
            <person name="Martin F."/>
            <person name="Rosso M.-N."/>
            <person name="Henrissat B."/>
            <person name="Hibbett D."/>
            <person name="Martinez A.T."/>
            <person name="Grigoriev I.V."/>
        </authorList>
    </citation>
    <scope>NUCLEOTIDE SEQUENCE</scope>
    <source>
        <strain evidence="4">CBS 247.69</strain>
    </source>
</reference>
<sequence length="247" mass="28286">MEKDLANRVEQFRKVVATSGEDIVFRRFPNKLHQFIQSTLNPDSPFHISHAEKSTDVTIYLPPSLSSEGVSQVKKRKLDNGTSHDIDPLHRTIEHETPRTSSRIVANKHMTLNVHNIVKKESEQLASMVDEVKLWVTLTMPNGDNFGVQIQEEVLAELHRAQESAFNLRDAARQDYLTRAKICSKIAKYPNVEDYALSLKEHDEKQLYLARQHLLDIRNLYAVLTDLIHKNITKIRAPKANNSVGLY</sequence>
<evidence type="ECO:0000313" key="5">
    <source>
        <dbReference type="Proteomes" id="UP000807353"/>
    </source>
</evidence>
<dbReference type="InterPro" id="IPR036997">
    <property type="entry name" value="PA28_C_sf"/>
</dbReference>
<dbReference type="InterPro" id="IPR036252">
    <property type="entry name" value="Proteasome_activ_sf"/>
</dbReference>
<dbReference type="GO" id="GO:0005654">
    <property type="term" value="C:nucleoplasm"/>
    <property type="evidence" value="ECO:0007669"/>
    <property type="project" value="TreeGrafter"/>
</dbReference>
<proteinExistence type="inferred from homology"/>
<dbReference type="GO" id="GO:0061133">
    <property type="term" value="F:endopeptidase activator activity"/>
    <property type="evidence" value="ECO:0007669"/>
    <property type="project" value="TreeGrafter"/>
</dbReference>
<dbReference type="FunFam" id="1.20.120.180:FF:000002">
    <property type="entry name" value="Proteasome activator complex subunit 1"/>
    <property type="match status" value="1"/>
</dbReference>
<evidence type="ECO:0000256" key="2">
    <source>
        <dbReference type="ARBA" id="ARBA00022942"/>
    </source>
</evidence>
<name>A0A9P5Y0L0_9AGAR</name>
<keyword evidence="2 4" id="KW-0647">Proteasome</keyword>